<dbReference type="SUPFAM" id="SSF159238">
    <property type="entry name" value="SO1590-like"/>
    <property type="match status" value="1"/>
</dbReference>
<proteinExistence type="predicted"/>
<dbReference type="Gene3D" id="2.40.350.10">
    <property type="entry name" value="SO1590-like"/>
    <property type="match status" value="1"/>
</dbReference>
<dbReference type="RefSeq" id="WP_233725650.1">
    <property type="nucleotide sequence ID" value="NZ_JAJVCN010000001.1"/>
</dbReference>
<comment type="caution">
    <text evidence="1">The sequence shown here is derived from an EMBL/GenBank/DDBJ whole genome shotgun (WGS) entry which is preliminary data.</text>
</comment>
<evidence type="ECO:0000313" key="1">
    <source>
        <dbReference type="EMBL" id="MCE7004110.1"/>
    </source>
</evidence>
<protein>
    <submittedName>
        <fullName evidence="1">DUF3224 domain-containing protein</fullName>
    </submittedName>
</protein>
<name>A0ABS8Z889_9PSEU</name>
<dbReference type="Pfam" id="PF11528">
    <property type="entry name" value="DUF3224"/>
    <property type="match status" value="1"/>
</dbReference>
<evidence type="ECO:0000313" key="2">
    <source>
        <dbReference type="Proteomes" id="UP001521150"/>
    </source>
</evidence>
<gene>
    <name evidence="1" type="ORF">LWC34_14890</name>
</gene>
<dbReference type="InterPro" id="IPR021607">
    <property type="entry name" value="DUF3224"/>
</dbReference>
<organism evidence="1 2">
    <name type="scientific">Kibdelosporangium philippinense</name>
    <dbReference type="NCBI Taxonomy" id="211113"/>
    <lineage>
        <taxon>Bacteria</taxon>
        <taxon>Bacillati</taxon>
        <taxon>Actinomycetota</taxon>
        <taxon>Actinomycetes</taxon>
        <taxon>Pseudonocardiales</taxon>
        <taxon>Pseudonocardiaceae</taxon>
        <taxon>Kibdelosporangium</taxon>
    </lineage>
</organism>
<keyword evidence="2" id="KW-1185">Reference proteome</keyword>
<dbReference type="InterPro" id="IPR023159">
    <property type="entry name" value="SO1590-like_sf"/>
</dbReference>
<sequence length="126" mass="13334">MKLTATFEITGWDQLVYDDHHPPLTSATITKTYTGALQATGQVHMLACQTGEDPSDGAGYMAQERVTGELEGKTGTFVLQHGACGGPDGSEQYGFIVPGSATGQLATLTGTCRMRHGEISLDYHLG</sequence>
<dbReference type="Proteomes" id="UP001521150">
    <property type="component" value="Unassembled WGS sequence"/>
</dbReference>
<reference evidence="1 2" key="1">
    <citation type="submission" date="2021-12" db="EMBL/GenBank/DDBJ databases">
        <title>Genome sequence of Kibdelosporangium philippinense ATCC 49844.</title>
        <authorList>
            <person name="Fedorov E.A."/>
            <person name="Omeragic M."/>
            <person name="Shalygina K.F."/>
            <person name="Maclea K.S."/>
        </authorList>
    </citation>
    <scope>NUCLEOTIDE SEQUENCE [LARGE SCALE GENOMIC DNA]</scope>
    <source>
        <strain evidence="1 2">ATCC 49844</strain>
    </source>
</reference>
<dbReference type="EMBL" id="JAJVCN010000001">
    <property type="protein sequence ID" value="MCE7004110.1"/>
    <property type="molecule type" value="Genomic_DNA"/>
</dbReference>
<accession>A0ABS8Z889</accession>